<gene>
    <name evidence="2" type="ORF">H1D44_02405</name>
    <name evidence="3" type="ORF">HOP48_02485</name>
</gene>
<dbReference type="Proteomes" id="UP000814353">
    <property type="component" value="Unassembled WGS sequence"/>
</dbReference>
<proteinExistence type="predicted"/>
<dbReference type="EMBL" id="JACEFT010000001">
    <property type="protein sequence ID" value="MBA2777744.1"/>
    <property type="molecule type" value="Genomic_DNA"/>
</dbReference>
<dbReference type="AlphaFoldDB" id="A0A7W0ACN6"/>
<keyword evidence="5" id="KW-1185">Reference proteome</keyword>
<dbReference type="RefSeq" id="WP_181513236.1">
    <property type="nucleotide sequence ID" value="NZ_JABFUB010000001.1"/>
</dbReference>
<dbReference type="Pfam" id="PF08808">
    <property type="entry name" value="RES"/>
    <property type="match status" value="1"/>
</dbReference>
<name>A0A7W0ACN6_9GAMM</name>
<sequence>MRLFRIGPDQYIENMSGMGASYRDGARWNTAGVPVLYFGTTPSVAMLELGNYIPSPRDLPDSYRLAVFEAPDDSVETWPVDRLPDDWAEFPYPIATQQMGTQWLQLRKRLILLVPSCAVAGGMENIAVVNPLHPDLAKLRLVEKHTTIYNERMFKGI</sequence>
<organism evidence="2 4">
    <name type="scientific">Billgrantia kenyensis</name>
    <dbReference type="NCBI Taxonomy" id="321266"/>
    <lineage>
        <taxon>Bacteria</taxon>
        <taxon>Pseudomonadati</taxon>
        <taxon>Pseudomonadota</taxon>
        <taxon>Gammaproteobacteria</taxon>
        <taxon>Oceanospirillales</taxon>
        <taxon>Halomonadaceae</taxon>
        <taxon>Billgrantia</taxon>
    </lineage>
</organism>
<reference evidence="3 5" key="1">
    <citation type="submission" date="2020-05" db="EMBL/GenBank/DDBJ databases">
        <title>Comparative genomic analysis of denitrifying bacteria from Halomonas genus.</title>
        <authorList>
            <person name="Wang L."/>
            <person name="Shao Z."/>
        </authorList>
    </citation>
    <scope>NUCLEOTIDE SEQUENCE [LARGE SCALE GENOMIC DNA]</scope>
    <source>
        <strain evidence="3 5">DSM 17331</strain>
    </source>
</reference>
<protein>
    <submittedName>
        <fullName evidence="2">RES family NAD+ phosphorylase</fullName>
    </submittedName>
</protein>
<dbReference type="InterPro" id="IPR014914">
    <property type="entry name" value="RES_dom"/>
</dbReference>
<dbReference type="EMBL" id="JABFUB010000001">
    <property type="protein sequence ID" value="MCG6660414.1"/>
    <property type="molecule type" value="Genomic_DNA"/>
</dbReference>
<evidence type="ECO:0000313" key="3">
    <source>
        <dbReference type="EMBL" id="MCG6660414.1"/>
    </source>
</evidence>
<dbReference type="SMART" id="SM00953">
    <property type="entry name" value="RES"/>
    <property type="match status" value="1"/>
</dbReference>
<evidence type="ECO:0000259" key="1">
    <source>
        <dbReference type="SMART" id="SM00953"/>
    </source>
</evidence>
<comment type="caution">
    <text evidence="2">The sequence shown here is derived from an EMBL/GenBank/DDBJ whole genome shotgun (WGS) entry which is preliminary data.</text>
</comment>
<feature type="domain" description="RES" evidence="1">
    <location>
        <begin position="14"/>
        <end position="143"/>
    </location>
</feature>
<reference evidence="2 4" key="2">
    <citation type="submission" date="2020-07" db="EMBL/GenBank/DDBJ databases">
        <title>Identification of Halomonas strains.</title>
        <authorList>
            <person name="Xiao Z."/>
            <person name="Shen J."/>
        </authorList>
    </citation>
    <scope>NUCLEOTIDE SEQUENCE [LARGE SCALE GENOMIC DNA]</scope>
    <source>
        <strain evidence="2 4">DSM 17331</strain>
    </source>
</reference>
<accession>A0A7W0ACN6</accession>
<evidence type="ECO:0000313" key="4">
    <source>
        <dbReference type="Proteomes" id="UP000518091"/>
    </source>
</evidence>
<evidence type="ECO:0000313" key="2">
    <source>
        <dbReference type="EMBL" id="MBA2777744.1"/>
    </source>
</evidence>
<dbReference type="Proteomes" id="UP000518091">
    <property type="component" value="Unassembled WGS sequence"/>
</dbReference>
<evidence type="ECO:0000313" key="5">
    <source>
        <dbReference type="Proteomes" id="UP000814353"/>
    </source>
</evidence>